<keyword evidence="2" id="KW-1185">Reference proteome</keyword>
<name>A0A2S0WNK7_9ACTN</name>
<dbReference type="OrthoDB" id="4762866at2"/>
<dbReference type="Proteomes" id="UP000244384">
    <property type="component" value="Chromosome"/>
</dbReference>
<dbReference type="InterPro" id="IPR036689">
    <property type="entry name" value="ESAT-6-like_sf"/>
</dbReference>
<protein>
    <submittedName>
        <fullName evidence="1">Uncharacterized protein</fullName>
    </submittedName>
</protein>
<dbReference type="KEGG" id="aez:C3E78_12265"/>
<accession>A0A2S0WNK7</accession>
<dbReference type="RefSeq" id="WP_108578772.1">
    <property type="nucleotide sequence ID" value="NZ_CP026952.1"/>
</dbReference>
<dbReference type="EMBL" id="CP026952">
    <property type="protein sequence ID" value="AWB92915.1"/>
    <property type="molecule type" value="Genomic_DNA"/>
</dbReference>
<evidence type="ECO:0000313" key="1">
    <source>
        <dbReference type="EMBL" id="AWB92915.1"/>
    </source>
</evidence>
<gene>
    <name evidence="1" type="ORF">C3E78_12265</name>
</gene>
<proteinExistence type="predicted"/>
<reference evidence="2" key="1">
    <citation type="submission" date="2018-01" db="EMBL/GenBank/DDBJ databases">
        <authorList>
            <person name="Li J."/>
        </authorList>
    </citation>
    <scope>NUCLEOTIDE SEQUENCE [LARGE SCALE GENOMIC DNA]</scope>
    <source>
        <strain evidence="2">592</strain>
    </source>
</reference>
<dbReference type="SUPFAM" id="SSF140453">
    <property type="entry name" value="EsxAB dimer-like"/>
    <property type="match status" value="1"/>
</dbReference>
<sequence>MGFGDDVVGALNQTIDGLRVVLARLENLDFWPPWDAAKTIVDAVGAAIDAATTPPEPDPVALDSAADAWNAIAIDVDRAAGDLTQSRQALTRQVWEGDAGDAARTHLRNLTDRVETVTTAAESVRRALITASDAMTDARDRHASAYSILTQHLTITWSDMAPWDLVSRLKQIVGDCVDAVRALVGSYEDAAEAMATARRQVTAAIDTIDLPTHLPDGVSPTSVVNGWEGDDTGPLRGSVLERAEKALEGMSPQQRAAAQQLLDDAGSDEAMAWILAAIASGLTGSDLDAYAAQLATMTPDQMAALDPTTADDGTYTQPDQTTCGSATLVMSKMLNDPAYAMYIATGRHPVTGQTSPLSPSELFDAESLAMHQQTNAFRDHAGNPQVPWIDEIGTSPWGVAHQMAGEGGSGIPGSDYGLDLTDPSRPGADYDHIVAATEDGQTVPLYVGDDKSPRHVVLVTSSSDDTLTIYEPSAGRTITVTRDEFERGDVDVAGWDKPWLAVTPS</sequence>
<organism evidence="1 2">
    <name type="scientific">Aeromicrobium chenweiae</name>
    <dbReference type="NCBI Taxonomy" id="2079793"/>
    <lineage>
        <taxon>Bacteria</taxon>
        <taxon>Bacillati</taxon>
        <taxon>Actinomycetota</taxon>
        <taxon>Actinomycetes</taxon>
        <taxon>Propionibacteriales</taxon>
        <taxon>Nocardioidaceae</taxon>
        <taxon>Aeromicrobium</taxon>
    </lineage>
</organism>
<accession>A0A5F2EWB4</accession>
<evidence type="ECO:0000313" key="2">
    <source>
        <dbReference type="Proteomes" id="UP000244384"/>
    </source>
</evidence>
<dbReference type="Gene3D" id="1.10.287.1060">
    <property type="entry name" value="ESAT-6-like"/>
    <property type="match status" value="1"/>
</dbReference>
<dbReference type="AlphaFoldDB" id="A0A2S0WNK7"/>